<keyword evidence="3" id="KW-1185">Reference proteome</keyword>
<dbReference type="EnsemblPlants" id="PGSC0003DMT400029057">
    <property type="protein sequence ID" value="PGSC0003DMT400029057"/>
    <property type="gene ID" value="PGSC0003DMG400011181"/>
</dbReference>
<evidence type="ECO:0000313" key="2">
    <source>
        <dbReference type="EnsemblPlants" id="PGSC0003DMT400029057"/>
    </source>
</evidence>
<keyword evidence="1" id="KW-0472">Membrane</keyword>
<feature type="transmembrane region" description="Helical" evidence="1">
    <location>
        <begin position="211"/>
        <end position="231"/>
    </location>
</feature>
<dbReference type="AlphaFoldDB" id="M1AS60"/>
<dbReference type="PANTHER" id="PTHR36356:SF1">
    <property type="entry name" value="EXPRESSED PROTEIN"/>
    <property type="match status" value="1"/>
</dbReference>
<dbReference type="FunCoup" id="M1AS60">
    <property type="interactions" value="2413"/>
</dbReference>
<accession>M1AS60</accession>
<reference evidence="2" key="2">
    <citation type="submission" date="2015-06" db="UniProtKB">
        <authorList>
            <consortium name="EnsemblPlants"/>
        </authorList>
    </citation>
    <scope>IDENTIFICATION</scope>
    <source>
        <strain evidence="2">DM1-3 516 R44</strain>
    </source>
</reference>
<sequence length="325" mass="37676">MATSLPWHPLNPTKTLRFTSRTTTKVVLPIRQVTYVHAFRRSDFDGFAKRVRSGEAWKDVWRNANDGFEQFLYEAKKTAERVDRRYDVSRKVSDVAQSAADRAREIDREFEITRKWRTFSLDFRSNLPRYRKQLNDFMDTPLGRSAANLDTFASCAGEIDELNFICSILYEVEKDHRSVQYMVFVYFFFYGRENRNNTFCHRSFIYSSSKVGIKLDILISYNTIFFLWFALSGWLFRILIIATWVLPFAGPLLIGVVANNLVVKGQCPSCRRQFIGNKNSTVRCANCGNVVWQPKGDDFFSRGSRGGSTPSKSQPDIIDVEFEEK</sequence>
<dbReference type="InParanoid" id="M1AS60"/>
<dbReference type="PANTHER" id="PTHR36356">
    <property type="entry name" value="EXPRESSED PROTEIN"/>
    <property type="match status" value="1"/>
</dbReference>
<proteinExistence type="predicted"/>
<gene>
    <name evidence="2" type="primary">LOC102589298</name>
</gene>
<protein>
    <submittedName>
        <fullName evidence="2">Uncharacterized protein</fullName>
    </submittedName>
</protein>
<feature type="transmembrane region" description="Helical" evidence="1">
    <location>
        <begin position="237"/>
        <end position="263"/>
    </location>
</feature>
<dbReference type="ExpressionAtlas" id="M1AS60">
    <property type="expression patterns" value="baseline"/>
</dbReference>
<reference evidence="3" key="1">
    <citation type="journal article" date="2011" name="Nature">
        <title>Genome sequence and analysis of the tuber crop potato.</title>
        <authorList>
            <consortium name="The Potato Genome Sequencing Consortium"/>
        </authorList>
    </citation>
    <scope>NUCLEOTIDE SEQUENCE [LARGE SCALE GENOMIC DNA]</scope>
    <source>
        <strain evidence="3">cv. DM1-3 516 R44</strain>
    </source>
</reference>
<dbReference type="Proteomes" id="UP000011115">
    <property type="component" value="Unassembled WGS sequence"/>
</dbReference>
<organism evidence="2 3">
    <name type="scientific">Solanum tuberosum</name>
    <name type="common">Potato</name>
    <dbReference type="NCBI Taxonomy" id="4113"/>
    <lineage>
        <taxon>Eukaryota</taxon>
        <taxon>Viridiplantae</taxon>
        <taxon>Streptophyta</taxon>
        <taxon>Embryophyta</taxon>
        <taxon>Tracheophyta</taxon>
        <taxon>Spermatophyta</taxon>
        <taxon>Magnoliopsida</taxon>
        <taxon>eudicotyledons</taxon>
        <taxon>Gunneridae</taxon>
        <taxon>Pentapetalae</taxon>
        <taxon>asterids</taxon>
        <taxon>lamiids</taxon>
        <taxon>Solanales</taxon>
        <taxon>Solanaceae</taxon>
        <taxon>Solanoideae</taxon>
        <taxon>Solaneae</taxon>
        <taxon>Solanum</taxon>
    </lineage>
</organism>
<evidence type="ECO:0000256" key="1">
    <source>
        <dbReference type="SAM" id="Phobius"/>
    </source>
</evidence>
<dbReference type="PaxDb" id="4113-PGSC0003DMT400029057"/>
<keyword evidence="1" id="KW-1133">Transmembrane helix</keyword>
<keyword evidence="1" id="KW-0812">Transmembrane</keyword>
<name>M1AS60_SOLTU</name>
<dbReference type="HOGENOM" id="CLU_074243_0_0_1"/>
<dbReference type="OMA" id="WRCANDG"/>
<evidence type="ECO:0000313" key="3">
    <source>
        <dbReference type="Proteomes" id="UP000011115"/>
    </source>
</evidence>
<dbReference type="OrthoDB" id="2018506at2759"/>
<dbReference type="Gramene" id="PGSC0003DMT400029057">
    <property type="protein sequence ID" value="PGSC0003DMT400029057"/>
    <property type="gene ID" value="PGSC0003DMG400011181"/>
</dbReference>
<dbReference type="eggNOG" id="ENOG502QUG5">
    <property type="taxonomic scope" value="Eukaryota"/>
</dbReference>